<dbReference type="Proteomes" id="UP000004848">
    <property type="component" value="Unassembled WGS sequence"/>
</dbReference>
<feature type="transmembrane region" description="Helical" evidence="9">
    <location>
        <begin position="148"/>
        <end position="165"/>
    </location>
</feature>
<feature type="transmembrane region" description="Helical" evidence="9">
    <location>
        <begin position="104"/>
        <end position="128"/>
    </location>
</feature>
<evidence type="ECO:0000256" key="4">
    <source>
        <dbReference type="ARBA" id="ARBA00022519"/>
    </source>
</evidence>
<evidence type="ECO:0000313" key="11">
    <source>
        <dbReference type="Proteomes" id="UP000004848"/>
    </source>
</evidence>
<reference evidence="10 11" key="1">
    <citation type="submission" date="2006-05" db="EMBL/GenBank/DDBJ databases">
        <authorList>
            <person name="King G."/>
            <person name="Ferriera S."/>
            <person name="Johnson J."/>
            <person name="Kravitz S."/>
            <person name="Beeson K."/>
            <person name="Sutton G."/>
            <person name="Rogers Y.-H."/>
            <person name="Friedman R."/>
            <person name="Frazier M."/>
            <person name="Venter J.C."/>
        </authorList>
    </citation>
    <scope>NUCLEOTIDE SEQUENCE [LARGE SCALE GENOMIC DNA]</scope>
    <source>
        <strain evidence="11">ATCC 25650 / DSM 13394 / JCM 20685 / NBRC 16684 / NCIMB 2208 / IAM 12614 / B1</strain>
    </source>
</reference>
<evidence type="ECO:0000256" key="3">
    <source>
        <dbReference type="ARBA" id="ARBA00022475"/>
    </source>
</evidence>
<dbReference type="AlphaFoldDB" id="A0P047"/>
<evidence type="ECO:0000313" key="10">
    <source>
        <dbReference type="EMBL" id="EAV41455.1"/>
    </source>
</evidence>
<dbReference type="PANTHER" id="PTHR30574:SF1">
    <property type="entry name" value="SULPHUR TRANSPORT DOMAIN-CONTAINING PROTEIN"/>
    <property type="match status" value="1"/>
</dbReference>
<keyword evidence="2" id="KW-0813">Transport</keyword>
<keyword evidence="4" id="KW-0997">Cell inner membrane</keyword>
<keyword evidence="6 9" id="KW-1133">Transmembrane helix</keyword>
<gene>
    <name evidence="10" type="ORF">SIAM614_30131</name>
</gene>
<feature type="transmembrane region" description="Helical" evidence="9">
    <location>
        <begin position="32"/>
        <end position="50"/>
    </location>
</feature>
<comment type="subcellular location">
    <subcellularLocation>
        <location evidence="1">Cell inner membrane</location>
        <topology evidence="1">Multi-pass membrane protein</topology>
    </subcellularLocation>
</comment>
<accession>A0P047</accession>
<keyword evidence="7 9" id="KW-0472">Membrane</keyword>
<keyword evidence="3" id="KW-1003">Cell membrane</keyword>
<dbReference type="Pfam" id="PF04143">
    <property type="entry name" value="Sulf_transp"/>
    <property type="match status" value="1"/>
</dbReference>
<evidence type="ECO:0000256" key="2">
    <source>
        <dbReference type="ARBA" id="ARBA00022448"/>
    </source>
</evidence>
<dbReference type="PANTHER" id="PTHR30574">
    <property type="entry name" value="INNER MEMBRANE PROTEIN YEDE"/>
    <property type="match status" value="1"/>
</dbReference>
<feature type="transmembrane region" description="Helical" evidence="9">
    <location>
        <begin position="185"/>
        <end position="206"/>
    </location>
</feature>
<evidence type="ECO:0000256" key="7">
    <source>
        <dbReference type="ARBA" id="ARBA00023136"/>
    </source>
</evidence>
<evidence type="ECO:0000256" key="5">
    <source>
        <dbReference type="ARBA" id="ARBA00022692"/>
    </source>
</evidence>
<protein>
    <submittedName>
        <fullName evidence="10">YeeE/YedE family protein</fullName>
    </submittedName>
</protein>
<proteinExistence type="inferred from homology"/>
<dbReference type="InterPro" id="IPR007272">
    <property type="entry name" value="Sulf_transp_TsuA/YedE"/>
</dbReference>
<evidence type="ECO:0000256" key="9">
    <source>
        <dbReference type="SAM" id="Phobius"/>
    </source>
</evidence>
<organism evidence="10 11">
    <name type="scientific">Roseibium aggregatum (strain ATCC 25650 / DSM 13394 / JCM 20685 / NBRC 16684 / NCIMB 2208 / IAM 12614 / B1)</name>
    <name type="common">Stappia aggregata</name>
    <dbReference type="NCBI Taxonomy" id="384765"/>
    <lineage>
        <taxon>Bacteria</taxon>
        <taxon>Pseudomonadati</taxon>
        <taxon>Pseudomonadota</taxon>
        <taxon>Alphaproteobacteria</taxon>
        <taxon>Hyphomicrobiales</taxon>
        <taxon>Stappiaceae</taxon>
        <taxon>Roseibium</taxon>
    </lineage>
</organism>
<sequence length="209" mass="22471">MLGNRELPVKSEMFRIVCRPDTKGDVEMTWDWRLGGVLLGAVFFAAVLLVKPIGVSTQFVILDAIVADVVTPDFITRTADGYTSTNAYMAKSNGKYAGNAANPLNYSFIFVLAMAAGALVSTLLKGGIGQQERRLPAVWRANFGDTPWKHYAVAFAGGFVVLYGARLAGGCTSGHMMSGMMQTSLSGYIFALGAFLAAVPTALFMYRED</sequence>
<dbReference type="eggNOG" id="COG2391">
    <property type="taxonomic scope" value="Bacteria"/>
</dbReference>
<evidence type="ECO:0000256" key="6">
    <source>
        <dbReference type="ARBA" id="ARBA00022989"/>
    </source>
</evidence>
<comment type="similarity">
    <text evidence="8">Belongs to the TsuA/YedE (TC 9.B.102) family.</text>
</comment>
<dbReference type="GO" id="GO:0005886">
    <property type="term" value="C:plasma membrane"/>
    <property type="evidence" value="ECO:0007669"/>
    <property type="project" value="UniProtKB-SubCell"/>
</dbReference>
<comment type="caution">
    <text evidence="10">The sequence shown here is derived from an EMBL/GenBank/DDBJ whole genome shotgun (WGS) entry which is preliminary data.</text>
</comment>
<dbReference type="EMBL" id="AAUW01000020">
    <property type="protein sequence ID" value="EAV41455.1"/>
    <property type="molecule type" value="Genomic_DNA"/>
</dbReference>
<evidence type="ECO:0000256" key="1">
    <source>
        <dbReference type="ARBA" id="ARBA00004429"/>
    </source>
</evidence>
<keyword evidence="5 9" id="KW-0812">Transmembrane</keyword>
<evidence type="ECO:0000256" key="8">
    <source>
        <dbReference type="ARBA" id="ARBA00035655"/>
    </source>
</evidence>
<name>A0P047_ROSAI</name>